<feature type="domain" description="YknX-like C-terminal permuted SH3-like" evidence="2">
    <location>
        <begin position="284"/>
        <end position="349"/>
    </location>
</feature>
<protein>
    <submittedName>
        <fullName evidence="3">Efflux RND transporter periplasmic adaptor subunit</fullName>
    </submittedName>
</protein>
<dbReference type="NCBIfam" id="TIGR01730">
    <property type="entry name" value="RND_mfp"/>
    <property type="match status" value="1"/>
</dbReference>
<evidence type="ECO:0000313" key="3">
    <source>
        <dbReference type="EMBL" id="NSL89245.1"/>
    </source>
</evidence>
<comment type="similarity">
    <text evidence="1">Belongs to the membrane fusion protein (MFP) (TC 8.A.1) family.</text>
</comment>
<dbReference type="Proteomes" id="UP000281028">
    <property type="component" value="Unassembled WGS sequence"/>
</dbReference>
<gene>
    <name evidence="3" type="ORF">ECE50_020555</name>
</gene>
<organism evidence="3 4">
    <name type="scientific">Chitinophaga solisilvae</name>
    <dbReference type="NCBI Taxonomy" id="1233460"/>
    <lineage>
        <taxon>Bacteria</taxon>
        <taxon>Pseudomonadati</taxon>
        <taxon>Bacteroidota</taxon>
        <taxon>Chitinophagia</taxon>
        <taxon>Chitinophagales</taxon>
        <taxon>Chitinophagaceae</taxon>
        <taxon>Chitinophaga</taxon>
    </lineage>
</organism>
<keyword evidence="4" id="KW-1185">Reference proteome</keyword>
<dbReference type="InterPro" id="IPR058637">
    <property type="entry name" value="YknX-like_C"/>
</dbReference>
<evidence type="ECO:0000313" key="4">
    <source>
        <dbReference type="Proteomes" id="UP000281028"/>
    </source>
</evidence>
<dbReference type="Gene3D" id="2.40.420.20">
    <property type="match status" value="1"/>
</dbReference>
<proteinExistence type="inferred from homology"/>
<dbReference type="AlphaFoldDB" id="A0A433WCB0"/>
<dbReference type="GO" id="GO:0015562">
    <property type="term" value="F:efflux transmembrane transporter activity"/>
    <property type="evidence" value="ECO:0007669"/>
    <property type="project" value="TreeGrafter"/>
</dbReference>
<reference evidence="3" key="1">
    <citation type="submission" date="2020-05" db="EMBL/GenBank/DDBJ databases">
        <title>Chitinophaga laudate sp. nov., isolated from a tropical peat swamp.</title>
        <authorList>
            <person name="Goh C.B.S."/>
            <person name="Lee M.S."/>
            <person name="Parimannan S."/>
            <person name="Pasbakhsh P."/>
            <person name="Yule C.M."/>
            <person name="Rajandas H."/>
            <person name="Loke S."/>
            <person name="Croft L."/>
            <person name="Tan J.B.L."/>
        </authorList>
    </citation>
    <scope>NUCLEOTIDE SEQUENCE</scope>
    <source>
        <strain evidence="3">Mgbs1</strain>
    </source>
</reference>
<dbReference type="PANTHER" id="PTHR30469">
    <property type="entry name" value="MULTIDRUG RESISTANCE PROTEIN MDTA"/>
    <property type="match status" value="1"/>
</dbReference>
<evidence type="ECO:0000256" key="1">
    <source>
        <dbReference type="ARBA" id="ARBA00009477"/>
    </source>
</evidence>
<sequence length="354" mass="39258">MLRILLTGMVLVPLLSVSCRQAAADQRHEAPARQYTEPENITAVKVLVLRKAMFSYYIESSGKIKARQKEVIHAEQSGPLRICNVWNNKMLEAGETVIAFDQRAITLRRERASEEHFNASINYKSELLNQASLLESKSQQIKDTVYHKLKSNTGLTNAELTLKELALELEKMSIKAPFRGMAADVKVQQGSTVRAGDELFTIYTPADLYLEASILESDFNMMKAGQPATLQTVAGSRHHAVITEMNPIVDDNGMMLVKLKIIDHQSLVPGMNAMAKMAIPLQQVLAVPKEAVVMRSGKPVVFTVQKNQARWQYVKTGRDNGTTVEITEGLSDGDSIIISNNVQLTHNSAVSIIR</sequence>
<comment type="caution">
    <text evidence="3">The sequence shown here is derived from an EMBL/GenBank/DDBJ whole genome shotgun (WGS) entry which is preliminary data.</text>
</comment>
<dbReference type="EMBL" id="RIAR02000001">
    <property type="protein sequence ID" value="NSL89245.1"/>
    <property type="molecule type" value="Genomic_DNA"/>
</dbReference>
<dbReference type="InterPro" id="IPR006143">
    <property type="entry name" value="RND_pump_MFP"/>
</dbReference>
<dbReference type="PROSITE" id="PS51257">
    <property type="entry name" value="PROKAR_LIPOPROTEIN"/>
    <property type="match status" value="1"/>
</dbReference>
<dbReference type="OrthoDB" id="1522646at2"/>
<dbReference type="Pfam" id="PF25989">
    <property type="entry name" value="YknX_C"/>
    <property type="match status" value="1"/>
</dbReference>
<dbReference type="Gene3D" id="1.10.287.470">
    <property type="entry name" value="Helix hairpin bin"/>
    <property type="match status" value="1"/>
</dbReference>
<dbReference type="GO" id="GO:1990281">
    <property type="term" value="C:efflux pump complex"/>
    <property type="evidence" value="ECO:0007669"/>
    <property type="project" value="TreeGrafter"/>
</dbReference>
<dbReference type="Gene3D" id="2.40.30.170">
    <property type="match status" value="1"/>
</dbReference>
<dbReference type="Gene3D" id="2.40.50.100">
    <property type="match status" value="1"/>
</dbReference>
<accession>A0A433WCB0</accession>
<name>A0A433WCB0_9BACT</name>
<evidence type="ECO:0000259" key="2">
    <source>
        <dbReference type="Pfam" id="PF25989"/>
    </source>
</evidence>
<dbReference type="SUPFAM" id="SSF111369">
    <property type="entry name" value="HlyD-like secretion proteins"/>
    <property type="match status" value="1"/>
</dbReference>